<dbReference type="EMBL" id="NETL01000028">
    <property type="protein sequence ID" value="OTN63733.1"/>
    <property type="molecule type" value="Genomic_DNA"/>
</dbReference>
<dbReference type="VEuPathDB" id="PlasmoDB:PKNH_1470900"/>
<evidence type="ECO:0008006" key="6">
    <source>
        <dbReference type="Google" id="ProtNLM"/>
    </source>
</evidence>
<dbReference type="InterPro" id="IPR036322">
    <property type="entry name" value="WD40_repeat_dom_sf"/>
</dbReference>
<dbReference type="InterPro" id="IPR015943">
    <property type="entry name" value="WD40/YVTN_repeat-like_dom_sf"/>
</dbReference>
<evidence type="ECO:0000256" key="1">
    <source>
        <dbReference type="ARBA" id="ARBA00009890"/>
    </source>
</evidence>
<dbReference type="VEuPathDB" id="PlasmoDB:PKNOH_S140289600"/>
<feature type="compositionally biased region" description="Low complexity" evidence="3">
    <location>
        <begin position="106"/>
        <end position="123"/>
    </location>
</feature>
<feature type="region of interest" description="Disordered" evidence="3">
    <location>
        <begin position="104"/>
        <end position="134"/>
    </location>
</feature>
<dbReference type="VEuPathDB" id="PlasmoDB:PKA1H_140077100"/>
<dbReference type="SUPFAM" id="SSF50978">
    <property type="entry name" value="WD40 repeat-like"/>
    <property type="match status" value="1"/>
</dbReference>
<name>A0A1Y3DFH8_PLAKN</name>
<dbReference type="GO" id="GO:0032956">
    <property type="term" value="P:regulation of actin cytoskeleton organization"/>
    <property type="evidence" value="ECO:0007669"/>
    <property type="project" value="TreeGrafter"/>
</dbReference>
<gene>
    <name evidence="4" type="ORF">PKNOH_S140289600</name>
</gene>
<feature type="compositionally biased region" description="Basic and acidic residues" evidence="3">
    <location>
        <begin position="124"/>
        <end position="134"/>
    </location>
</feature>
<dbReference type="Gene3D" id="2.130.10.10">
    <property type="entry name" value="YVTN repeat-like/Quinoprotein amine dehydrogenase"/>
    <property type="match status" value="1"/>
</dbReference>
<comment type="caution">
    <text evidence="4">The sequence shown here is derived from an EMBL/GenBank/DDBJ whole genome shotgun (WGS) entry which is preliminary data.</text>
</comment>
<sequence>MAQDWKNTILQRMKQRNAAQSERYEQVLTSYNALVDEKNKLTAIIASFTSENVFMLNGKHSSISHSIRENSIPNILNNFYAQREDYDGDSVTHRNMSLSLASVNDATTEGSPGGAATPTGATTKTEDRRTDEVSKREFHQLIKEKCKADEMILLLKNNINEKKKNLNILNKQNKTLNDALVKKEQQLNEKKEKLCNLQNVISRQKKEIKFYTSCNVSLKRRIKLNQKKNQKMINEFDAMRLSYFKIWKEAFQLKTCKKNLEKEYFAIRNELLQRKIENKKLLECLLKIKKAYRHQLIKMHTSVRHRKDNYSLISEKSQTAKRRFSKKQRFLLTLYWDKLHYVYSCANNPPWADAHHSHHKSKISEKKKKKFLAIPSRFSHTEGLPILQDICHQEKFQRGENTPSPEASYASAKNKYSILREDVEVVQRKGTFFQNHVGNHNRVGATSLRNNYHAKGTYRTVSNDPTELLSNGLPRQRLYKIKARLNVHTNSSVVCFGAFPGACPQIDSYKYVKEKWEGRLRRCVSHNEKQLNPSGLANRDENGTTPIYCNDSDSDVDMVSVVDRDGSDGDYSDWRNPCPVDLRRVSVPHPADGHRYNALVTCAQDGSMAFVKIKRNELMCIKRFQLTDQKIEANNVCVHPARKHSILSLTNNAICLVNNESGQIENWYHSHDEKITSINFLHHQSYSDELPPNGVSPTEDRPFFYSTSLDKTVKFFHMERKNLYSSFSINDAITCSCKSNKQPLVLIGTRSGSVICYDVRVQNKRVTHSALYERNLFDEEISGVSFSPDYRLIAIQSIGGKTKLLNTNKINFFQCLENPPDFLKNENPTCAPVFSPHGNELICTFPYTLIAHNVVTHSYVTVVNDELGQINGINYLQGGNLCTIHADGNVAIW</sequence>
<dbReference type="SMART" id="SM00320">
    <property type="entry name" value="WD40"/>
    <property type="match status" value="3"/>
</dbReference>
<keyword evidence="2" id="KW-0175">Coiled coil</keyword>
<dbReference type="GO" id="GO:0031932">
    <property type="term" value="C:TORC2 complex"/>
    <property type="evidence" value="ECO:0007669"/>
    <property type="project" value="InterPro"/>
</dbReference>
<dbReference type="AlphaFoldDB" id="A0A1Y3DFH8"/>
<dbReference type="PANTHER" id="PTHR19842">
    <property type="entry name" value="G BETA-LIKE PROTEIN GBL"/>
    <property type="match status" value="1"/>
</dbReference>
<protein>
    <recommendedName>
        <fullName evidence="6">WD repeat-containing protein</fullName>
    </recommendedName>
</protein>
<proteinExistence type="inferred from homology"/>
<dbReference type="OrthoDB" id="27537at2759"/>
<reference evidence="4 5" key="1">
    <citation type="submission" date="2017-05" db="EMBL/GenBank/DDBJ databases">
        <title>PacBio assembly of a Plasmodium knowlesi genome sequence with Hi-C correction and manual annotation of the SICAvar gene family.</title>
        <authorList>
            <person name="Lapp S.A."/>
            <person name="Geraldo J.A."/>
            <person name="Chien J.-T."/>
            <person name="Ay F."/>
            <person name="Pakala S.B."/>
            <person name="Batugedara G."/>
            <person name="Humphrey J.C."/>
            <person name="Debarry J.D."/>
            <person name="Le Roch K.G."/>
            <person name="Galinski M.R."/>
            <person name="Kissinger J.C."/>
        </authorList>
    </citation>
    <scope>NUCLEOTIDE SEQUENCE [LARGE SCALE GENOMIC DNA]</scope>
    <source>
        <strain evidence="5">Malayan Strain Pk1 (A+)</strain>
    </source>
</reference>
<dbReference type="GO" id="GO:0031929">
    <property type="term" value="P:TOR signaling"/>
    <property type="evidence" value="ECO:0007669"/>
    <property type="project" value="InterPro"/>
</dbReference>
<evidence type="ECO:0000313" key="5">
    <source>
        <dbReference type="Proteomes" id="UP000195012"/>
    </source>
</evidence>
<comment type="similarity">
    <text evidence="1">Belongs to the WD repeat LST8 family.</text>
</comment>
<dbReference type="Proteomes" id="UP000195012">
    <property type="component" value="Unassembled WGS sequence"/>
</dbReference>
<dbReference type="InterPro" id="IPR037588">
    <property type="entry name" value="MLST8"/>
</dbReference>
<accession>A0A1Y3DFH8</accession>
<evidence type="ECO:0000256" key="2">
    <source>
        <dbReference type="SAM" id="Coils"/>
    </source>
</evidence>
<dbReference type="InterPro" id="IPR001680">
    <property type="entry name" value="WD40_rpt"/>
</dbReference>
<dbReference type="GO" id="GO:0031931">
    <property type="term" value="C:TORC1 complex"/>
    <property type="evidence" value="ECO:0007669"/>
    <property type="project" value="InterPro"/>
</dbReference>
<evidence type="ECO:0000313" key="4">
    <source>
        <dbReference type="EMBL" id="OTN63733.1"/>
    </source>
</evidence>
<dbReference type="eggNOG" id="KOG1539">
    <property type="taxonomic scope" value="Eukaryota"/>
</dbReference>
<dbReference type="PANTHER" id="PTHR19842:SF0">
    <property type="entry name" value="TARGET OF RAPAMYCIN COMPLEX SUBUNIT LST8"/>
    <property type="match status" value="1"/>
</dbReference>
<organism evidence="4 5">
    <name type="scientific">Plasmodium knowlesi</name>
    <dbReference type="NCBI Taxonomy" id="5850"/>
    <lineage>
        <taxon>Eukaryota</taxon>
        <taxon>Sar</taxon>
        <taxon>Alveolata</taxon>
        <taxon>Apicomplexa</taxon>
        <taxon>Aconoidasida</taxon>
        <taxon>Haemosporida</taxon>
        <taxon>Plasmodiidae</taxon>
        <taxon>Plasmodium</taxon>
        <taxon>Plasmodium (Plasmodium)</taxon>
    </lineage>
</organism>
<dbReference type="OMA" id="YAYNMIS"/>
<evidence type="ECO:0000256" key="3">
    <source>
        <dbReference type="SAM" id="MobiDB-lite"/>
    </source>
</evidence>
<feature type="coiled-coil region" evidence="2">
    <location>
        <begin position="152"/>
        <end position="197"/>
    </location>
</feature>